<reference evidence="1 2" key="1">
    <citation type="submission" date="2022-10" db="EMBL/GenBank/DDBJ databases">
        <title>Defluviimonas sp. nov., isolated from ocean surface water.</title>
        <authorList>
            <person name="He W."/>
            <person name="Wang L."/>
            <person name="Zhang D.-F."/>
        </authorList>
    </citation>
    <scope>NUCLEOTIDE SEQUENCE [LARGE SCALE GENOMIC DNA]</scope>
    <source>
        <strain evidence="1 2">WL0075</strain>
    </source>
</reference>
<protein>
    <submittedName>
        <fullName evidence="1">Group III truncated hemoglobin</fullName>
    </submittedName>
</protein>
<comment type="caution">
    <text evidence="1">The sequence shown here is derived from an EMBL/GenBank/DDBJ whole genome shotgun (WGS) entry which is preliminary data.</text>
</comment>
<dbReference type="Proteomes" id="UP001652503">
    <property type="component" value="Unassembled WGS sequence"/>
</dbReference>
<dbReference type="InterPro" id="IPR009050">
    <property type="entry name" value="Globin-like_sf"/>
</dbReference>
<dbReference type="Gene3D" id="1.10.490.10">
    <property type="entry name" value="Globins"/>
    <property type="match status" value="1"/>
</dbReference>
<keyword evidence="2" id="KW-1185">Reference proteome</keyword>
<proteinExistence type="predicted"/>
<dbReference type="CDD" id="cd08916">
    <property type="entry name" value="TrHb3_P"/>
    <property type="match status" value="1"/>
</dbReference>
<dbReference type="RefSeq" id="WP_263722433.1">
    <property type="nucleotide sequence ID" value="NZ_JAOWLA010000013.1"/>
</dbReference>
<sequence>MSTTGLDEETLTDLLQRLNGKLREDHVLGPIFAAPDSDHDPHLECMAALWSAVTLMTGRGNCAPVLGYAALPPQGEHFGRWLTLFHEAASESSLPEDAAMVTDQAVRIAQWLHSAVENTGPSPAKDNSGRTQ</sequence>
<accession>A0ABT2Z448</accession>
<evidence type="ECO:0000313" key="2">
    <source>
        <dbReference type="Proteomes" id="UP001652503"/>
    </source>
</evidence>
<organism evidence="1 2">
    <name type="scientific">Albidovulum sediminicola</name>
    <dbReference type="NCBI Taxonomy" id="2984331"/>
    <lineage>
        <taxon>Bacteria</taxon>
        <taxon>Pseudomonadati</taxon>
        <taxon>Pseudomonadota</taxon>
        <taxon>Alphaproteobacteria</taxon>
        <taxon>Rhodobacterales</taxon>
        <taxon>Paracoccaceae</taxon>
        <taxon>Albidovulum</taxon>
    </lineage>
</organism>
<name>A0ABT2Z448_9RHOB</name>
<gene>
    <name evidence="1" type="ORF">OE647_14330</name>
</gene>
<dbReference type="SUPFAM" id="SSF46458">
    <property type="entry name" value="Globin-like"/>
    <property type="match status" value="1"/>
</dbReference>
<dbReference type="EMBL" id="JAOWLA010000013">
    <property type="protein sequence ID" value="MCV2865902.1"/>
    <property type="molecule type" value="Genomic_DNA"/>
</dbReference>
<dbReference type="InterPro" id="IPR012292">
    <property type="entry name" value="Globin/Proto"/>
</dbReference>
<evidence type="ECO:0000313" key="1">
    <source>
        <dbReference type="EMBL" id="MCV2865902.1"/>
    </source>
</evidence>